<dbReference type="eggNOG" id="COG5579">
    <property type="taxonomic scope" value="Bacteria"/>
</dbReference>
<dbReference type="PATRIC" id="fig|883078.3.peg.2957"/>
<dbReference type="PIRSF" id="PIRSF008546">
    <property type="entry name" value="UCP008546"/>
    <property type="match status" value="1"/>
</dbReference>
<keyword evidence="2" id="KW-1185">Reference proteome</keyword>
<dbReference type="InterPro" id="IPR014937">
    <property type="entry name" value="DUF1810"/>
</dbReference>
<organism evidence="1 2">
    <name type="scientific">Afipia broomeae ATCC 49717</name>
    <dbReference type="NCBI Taxonomy" id="883078"/>
    <lineage>
        <taxon>Bacteria</taxon>
        <taxon>Pseudomonadati</taxon>
        <taxon>Pseudomonadota</taxon>
        <taxon>Alphaproteobacteria</taxon>
        <taxon>Hyphomicrobiales</taxon>
        <taxon>Nitrobacteraceae</taxon>
        <taxon>Afipia</taxon>
    </lineage>
</organism>
<evidence type="ECO:0000313" key="1">
    <source>
        <dbReference type="EMBL" id="EKS36442.1"/>
    </source>
</evidence>
<protein>
    <recommendedName>
        <fullName evidence="3">Calpastatin</fullName>
    </recommendedName>
</protein>
<dbReference type="InterPro" id="IPR036287">
    <property type="entry name" value="Rv1873-like_sf"/>
</dbReference>
<dbReference type="Gene3D" id="1.25.40.380">
    <property type="entry name" value="Protein of unknown function DUF1810"/>
    <property type="match status" value="1"/>
</dbReference>
<evidence type="ECO:0008006" key="3">
    <source>
        <dbReference type="Google" id="ProtNLM"/>
    </source>
</evidence>
<proteinExistence type="predicted"/>
<name>K8P1G7_9BRAD</name>
<dbReference type="RefSeq" id="WP_006021565.1">
    <property type="nucleotide sequence ID" value="NZ_KB375283.1"/>
</dbReference>
<dbReference type="AlphaFoldDB" id="K8P1G7"/>
<accession>K8P1G7</accession>
<reference evidence="1 2" key="1">
    <citation type="submission" date="2012-04" db="EMBL/GenBank/DDBJ databases">
        <title>The Genome Sequence of Afipia broomeae ATCC 49717.</title>
        <authorList>
            <consortium name="The Broad Institute Genome Sequencing Platform"/>
            <person name="Earl A."/>
            <person name="Ward D."/>
            <person name="Feldgarden M."/>
            <person name="Gevers D."/>
            <person name="Huys G."/>
            <person name="Walker B."/>
            <person name="Young S.K."/>
            <person name="Zeng Q."/>
            <person name="Gargeya S."/>
            <person name="Fitzgerald M."/>
            <person name="Haas B."/>
            <person name="Abouelleil A."/>
            <person name="Alvarado L."/>
            <person name="Arachchi H.M."/>
            <person name="Berlin A."/>
            <person name="Chapman S.B."/>
            <person name="Goldberg J."/>
            <person name="Griggs A."/>
            <person name="Gujja S."/>
            <person name="Hansen M."/>
            <person name="Howarth C."/>
            <person name="Imamovic A."/>
            <person name="Larimer J."/>
            <person name="McCowen C."/>
            <person name="Montmayeur A."/>
            <person name="Murphy C."/>
            <person name="Neiman D."/>
            <person name="Pearson M."/>
            <person name="Priest M."/>
            <person name="Roberts A."/>
            <person name="Saif S."/>
            <person name="Shea T."/>
            <person name="Sisk P."/>
            <person name="Sykes S."/>
            <person name="Wortman J."/>
            <person name="Nusbaum C."/>
            <person name="Birren B."/>
        </authorList>
    </citation>
    <scope>NUCLEOTIDE SEQUENCE [LARGE SCALE GENOMIC DNA]</scope>
    <source>
        <strain evidence="1 2">ATCC 49717</strain>
    </source>
</reference>
<dbReference type="Pfam" id="PF08837">
    <property type="entry name" value="DUF1810"/>
    <property type="match status" value="1"/>
</dbReference>
<dbReference type="EMBL" id="AGWX01000004">
    <property type="protein sequence ID" value="EKS36442.1"/>
    <property type="molecule type" value="Genomic_DNA"/>
</dbReference>
<dbReference type="Proteomes" id="UP000001096">
    <property type="component" value="Unassembled WGS sequence"/>
</dbReference>
<gene>
    <name evidence="1" type="ORF">HMPREF9695_02860</name>
</gene>
<sequence length="142" mass="16104">MNDDFDLERFMAAQAPVYPRVVSELRAGRKQSHWMWFIFPQIEGLGHSAMAQRYAIGSRAEAVAYLEHPVLGPRLRECTRLVNTVVGKDIHAILGSPDDMKFKSSMTLFANVTPDNTDFVTALQKYYDGEFDEATLARLEHP</sequence>
<comment type="caution">
    <text evidence="1">The sequence shown here is derived from an EMBL/GenBank/DDBJ whole genome shotgun (WGS) entry which is preliminary data.</text>
</comment>
<dbReference type="SUPFAM" id="SSF140736">
    <property type="entry name" value="Rv1873-like"/>
    <property type="match status" value="1"/>
</dbReference>
<dbReference type="HOGENOM" id="CLU_124534_0_0_5"/>
<evidence type="ECO:0000313" key="2">
    <source>
        <dbReference type="Proteomes" id="UP000001096"/>
    </source>
</evidence>